<protein>
    <recommendedName>
        <fullName evidence="4">Transcription factor domain-containing protein</fullName>
    </recommendedName>
</protein>
<dbReference type="PANTHER" id="PTHR34365">
    <property type="entry name" value="ENOLASE (DUF1399)"/>
    <property type="match status" value="1"/>
</dbReference>
<reference evidence="2" key="1">
    <citation type="submission" date="2014-09" db="EMBL/GenBank/DDBJ databases">
        <title>Genome sequence of the luminous mushroom Mycena chlorophos for searching fungal bioluminescence genes.</title>
        <authorList>
            <person name="Tanaka Y."/>
            <person name="Kasuga D."/>
            <person name="Oba Y."/>
            <person name="Hase S."/>
            <person name="Sato K."/>
            <person name="Oba Y."/>
            <person name="Sakakibara Y."/>
        </authorList>
    </citation>
    <scope>NUCLEOTIDE SEQUENCE</scope>
</reference>
<accession>A0ABQ0LM29</accession>
<dbReference type="InterPro" id="IPR029045">
    <property type="entry name" value="ClpP/crotonase-like_dom_sf"/>
</dbReference>
<dbReference type="InterPro" id="IPR001753">
    <property type="entry name" value="Enoyl-CoA_hydra/iso"/>
</dbReference>
<dbReference type="EMBL" id="DF847569">
    <property type="protein sequence ID" value="GAT52110.1"/>
    <property type="molecule type" value="Genomic_DNA"/>
</dbReference>
<dbReference type="Pfam" id="PF00378">
    <property type="entry name" value="ECH_1"/>
    <property type="match status" value="1"/>
</dbReference>
<keyword evidence="3" id="KW-1185">Reference proteome</keyword>
<dbReference type="CDD" id="cd12148">
    <property type="entry name" value="fungal_TF_MHR"/>
    <property type="match status" value="1"/>
</dbReference>
<dbReference type="Gene3D" id="3.90.226.10">
    <property type="entry name" value="2-enoyl-CoA Hydratase, Chain A, domain 1"/>
    <property type="match status" value="1"/>
</dbReference>
<organism evidence="2 3">
    <name type="scientific">Mycena chlorophos</name>
    <name type="common">Agaric fungus</name>
    <name type="synonym">Agaricus chlorophos</name>
    <dbReference type="NCBI Taxonomy" id="658473"/>
    <lineage>
        <taxon>Eukaryota</taxon>
        <taxon>Fungi</taxon>
        <taxon>Dikarya</taxon>
        <taxon>Basidiomycota</taxon>
        <taxon>Agaricomycotina</taxon>
        <taxon>Agaricomycetes</taxon>
        <taxon>Agaricomycetidae</taxon>
        <taxon>Agaricales</taxon>
        <taxon>Marasmiineae</taxon>
        <taxon>Mycenaceae</taxon>
        <taxon>Mycena</taxon>
    </lineage>
</organism>
<dbReference type="CDD" id="cd06558">
    <property type="entry name" value="crotonase-like"/>
    <property type="match status" value="1"/>
</dbReference>
<proteinExistence type="predicted"/>
<sequence length="1644" mass="177806">MSRTQELQETVYRLQARVEELQGSAGPSGSTYSPYPAFPMSASARASPFSDRSGGSRNSFASEEAELDEPPFPMIQLLLQSFLPHATQFGFFLDLQRFHDAALLPLPLGDPLRPSAALLWVVYLWGVHLSTVQPLSASEPTFLRRAQQHIAIALSTGSPTHPHFSDSNATSNSIIETIQAQVLLATYLYRTKRLLEAEVHANGAATLALRHGLHRLRSSRVGPPYPSPTSPFSNSPSLPPPNDALDEGERIRAFWAVASLQSMLSVALNGTSASAAFCVLEGPAADIDTPWPLECSDYALGVLSVDYRGESSIRHLMTEDVFAPGSPVTMLLAKASVLMYRAVRLSATALSPPSPQHVAALASLDRRITQFWASLPPIYAFYPDSSVARTLALVHILVSGAALRLHSFSLSSGSPGRGPDASRDKRLFAARTILEVLGDVRIADRAKAHPVVGSVGVAACRALMEELGRVRAGWTLPTPTLGSHNVSAHGQVQGQGEEAAALMLDLSNGVAALEVFAGENKAQPEKIARCVHGGDDEAALSTWETDVGPPSDSPSLSHSCRLLRSLREKSRNIFAPCRPGQLGLVQAQTLQSKCSRGRCQSKAVARDEILYCNVRATRRYNGALAIVSRRSFVLAPLMSVPAALATFRVGGKEAKPFVTVPQLKDHLALLNAFAQLRARVERTSAADLGIPYFPPETDKERRWSLFVGFAVERFERWCLALKPAHTEGGFAQIFPPLDVLMVWHTYMLNPGWYAEDILRISVLQGLKAAGRLFSASLGNGLGQLLATRPTESAVNVRGWAWQTEMPFDIFAAIPVMSATGKQVQCPECGTLTPTPYLSADGTGYLQLKFARRCANPSCAFIITHDALAMAKLAWDLMMPNTGGPDSVLAGTVFTPGNMNNLVHAVEVKDHLIYFKQAQRNPGTAQDLMRGSGWTLAGLKNLLWKDLAQERRLYHRITAAYSDGRIFSVELVSAVLRQAGFVEKMHKLEWTKPGTFDAYQDEMALYHVIARYHAFLDLMAARPRTFLVPTLDIDLAWHTHQLRSEQYAYDTTKYVNVFVDHDDKVEENRLSTSFDDTGSAWKRRFGVEYTYCGCFLPGTSVGSRLAKLMGSKDYSHTKNPSCLEPPAKTASATHPSAHNAVFRPPAAHKVLNRGRKPSKSKDAQAGATACVLDPAFLVPVPLFAHPNREANCAAVSGNLSSGERGGCAASAPACRSNHPSTMPQIYKPQPGQSNNRVGPGAALGVGMVAAGAAAVLATAITGAIAIRAIALTVAVVECLAVVVEEDVAEEEDVVVGEGNGSPHFLHGHVDRVGFASQLGMIEIQQTMTLFQQLFTLTSFLLLGWPAKAALYPSFGTLQTTLSSNILNVVINNTFSSINLFDFHIMADLANLLQDLSSNGTDSDVHVVVFSSGNPNFFFAHIDVDFFAGPQPGSPIPQFDPFNPDMLFPDALLWNITQLPQATIAVIEGRARGIGNEFLMACDMRFAVSSPNVLLSQFENSLGVSPGAGGSMYLSNLIGRGRTLEYVLSSTDVDADTAATLGWVNTAFPTTAALYSYVGTLAERIALFPLAGIAGTKLAVNAVSRPPREVFVEDSQNVILALEALPRSMVLAEEFLVATHNQSIGEFELNWGQEVLAFYNVSKEST</sequence>
<evidence type="ECO:0000313" key="2">
    <source>
        <dbReference type="EMBL" id="GAT52110.1"/>
    </source>
</evidence>
<name>A0ABQ0LM29_MYCCL</name>
<dbReference type="InterPro" id="IPR009836">
    <property type="entry name" value="GRDP-like"/>
</dbReference>
<gene>
    <name evidence="2" type="ORF">MCHLO_09193</name>
</gene>
<dbReference type="SUPFAM" id="SSF52096">
    <property type="entry name" value="ClpP/crotonase"/>
    <property type="match status" value="1"/>
</dbReference>
<feature type="region of interest" description="Disordered" evidence="1">
    <location>
        <begin position="1125"/>
        <end position="1144"/>
    </location>
</feature>
<feature type="region of interest" description="Disordered" evidence="1">
    <location>
        <begin position="218"/>
        <end position="243"/>
    </location>
</feature>
<feature type="region of interest" description="Disordered" evidence="1">
    <location>
        <begin position="46"/>
        <end position="65"/>
    </location>
</feature>
<dbReference type="Pfam" id="PF07173">
    <property type="entry name" value="GRDP-like"/>
    <property type="match status" value="1"/>
</dbReference>
<dbReference type="Proteomes" id="UP000815677">
    <property type="component" value="Unassembled WGS sequence"/>
</dbReference>
<evidence type="ECO:0000313" key="3">
    <source>
        <dbReference type="Proteomes" id="UP000815677"/>
    </source>
</evidence>
<evidence type="ECO:0008006" key="4">
    <source>
        <dbReference type="Google" id="ProtNLM"/>
    </source>
</evidence>
<evidence type="ECO:0000256" key="1">
    <source>
        <dbReference type="SAM" id="MobiDB-lite"/>
    </source>
</evidence>
<dbReference type="PANTHER" id="PTHR34365:SF7">
    <property type="entry name" value="GLYCINE-RICH DOMAIN-CONTAINING PROTEIN 1"/>
    <property type="match status" value="1"/>
</dbReference>